<dbReference type="GeneID" id="41589841"/>
<protein>
    <submittedName>
        <fullName evidence="1">Uncharacterized protein</fullName>
    </submittedName>
</protein>
<name>A0A1W6JXW5_9CREN</name>
<dbReference type="OrthoDB" id="34573at2157"/>
<dbReference type="EMBL" id="CP020477">
    <property type="protein sequence ID" value="ARM75087.1"/>
    <property type="molecule type" value="Genomic_DNA"/>
</dbReference>
<reference evidence="1 2" key="1">
    <citation type="submission" date="2017-03" db="EMBL/GenBank/DDBJ databases">
        <title>Sulfur activation and transportation mechanism of thermophilic Archaea Acidianus manzaensis YN-25.</title>
        <authorList>
            <person name="Ma Y."/>
            <person name="Yang Y."/>
            <person name="Xia J."/>
        </authorList>
    </citation>
    <scope>NUCLEOTIDE SEQUENCE [LARGE SCALE GENOMIC DNA]</scope>
    <source>
        <strain evidence="1 2">YN-25</strain>
    </source>
</reference>
<sequence>MIDFRILELGYYASQKKNVNIGNYVIKFHRRKIAKNDYMYLVEIFYKNELKNKGIFTEYSNAVIFAGNIMLSLL</sequence>
<proteinExistence type="predicted"/>
<dbReference type="Proteomes" id="UP000193404">
    <property type="component" value="Chromosome"/>
</dbReference>
<evidence type="ECO:0000313" key="1">
    <source>
        <dbReference type="EMBL" id="ARM75087.1"/>
    </source>
</evidence>
<dbReference type="STRING" id="282676.B6F84_02940"/>
<organism evidence="1 2">
    <name type="scientific">Acidianus manzaensis</name>
    <dbReference type="NCBI Taxonomy" id="282676"/>
    <lineage>
        <taxon>Archaea</taxon>
        <taxon>Thermoproteota</taxon>
        <taxon>Thermoprotei</taxon>
        <taxon>Sulfolobales</taxon>
        <taxon>Sulfolobaceae</taxon>
        <taxon>Acidianus</taxon>
    </lineage>
</organism>
<dbReference type="KEGG" id="aman:B6F84_02940"/>
<evidence type="ECO:0000313" key="2">
    <source>
        <dbReference type="Proteomes" id="UP000193404"/>
    </source>
</evidence>
<dbReference type="AlphaFoldDB" id="A0A1W6JXW5"/>
<gene>
    <name evidence="1" type="ORF">B6F84_02940</name>
</gene>
<accession>A0A1W6JXW5</accession>
<keyword evidence="2" id="KW-1185">Reference proteome</keyword>
<dbReference type="RefSeq" id="WP_148690845.1">
    <property type="nucleotide sequence ID" value="NZ_CP020477.1"/>
</dbReference>